<dbReference type="PIRSF" id="PIRSF000808">
    <property type="entry name" value="GalT"/>
    <property type="match status" value="1"/>
</dbReference>
<keyword evidence="16" id="KW-1185">Reference proteome</keyword>
<evidence type="ECO:0000256" key="12">
    <source>
        <dbReference type="RuleBase" id="RU000506"/>
    </source>
</evidence>
<dbReference type="GO" id="GO:0005737">
    <property type="term" value="C:cytoplasm"/>
    <property type="evidence" value="ECO:0007669"/>
    <property type="project" value="TreeGrafter"/>
</dbReference>
<dbReference type="Gene3D" id="3.30.428.10">
    <property type="entry name" value="HIT-like"/>
    <property type="match status" value="2"/>
</dbReference>
<evidence type="ECO:0000313" key="15">
    <source>
        <dbReference type="EMBL" id="KAF6019677.1"/>
    </source>
</evidence>
<dbReference type="GO" id="GO:0033499">
    <property type="term" value="P:galactose catabolic process via UDP-galactose, Leloir pathway"/>
    <property type="evidence" value="ECO:0007669"/>
    <property type="project" value="TreeGrafter"/>
</dbReference>
<evidence type="ECO:0000256" key="3">
    <source>
        <dbReference type="ARBA" id="ARBA00004947"/>
    </source>
</evidence>
<feature type="domain" description="Galactose-1-phosphate uridyl transferase C-terminal" evidence="14">
    <location>
        <begin position="186"/>
        <end position="347"/>
    </location>
</feature>
<feature type="active site" description="Tele-UMP-histidine intermediate" evidence="11">
    <location>
        <position position="168"/>
    </location>
</feature>
<name>A0A7J7J1G8_BUGNE</name>
<dbReference type="SUPFAM" id="SSF54197">
    <property type="entry name" value="HIT-like"/>
    <property type="match status" value="2"/>
</dbReference>
<dbReference type="GO" id="GO:0008270">
    <property type="term" value="F:zinc ion binding"/>
    <property type="evidence" value="ECO:0007669"/>
    <property type="project" value="InterPro"/>
</dbReference>
<evidence type="ECO:0000256" key="1">
    <source>
        <dbReference type="ARBA" id="ARBA00001107"/>
    </source>
</evidence>
<reference evidence="15" key="1">
    <citation type="submission" date="2020-06" db="EMBL/GenBank/DDBJ databases">
        <title>Draft genome of Bugula neritina, a colonial animal packing powerful symbionts and potential medicines.</title>
        <authorList>
            <person name="Rayko M."/>
        </authorList>
    </citation>
    <scope>NUCLEOTIDE SEQUENCE [LARGE SCALE GENOMIC DNA]</scope>
    <source>
        <strain evidence="15">Kwan_BN1</strain>
    </source>
</reference>
<comment type="cofactor">
    <cofactor evidence="2">
        <name>Zn(2+)</name>
        <dbReference type="ChEBI" id="CHEBI:29105"/>
    </cofactor>
</comment>
<sequence>MAHKFNPSDHPHRRYNPLKGDWVLVCPHRAKRPWKGQLEPAIEQTTPRFDINNPLCPTAHRPNGIVNPDYSGTFVFDNDFPALLDDVPVPDKEDNDELFQTSPAEGNCKVMCFHPHSDLTLALMSRVEVRAVIDKWAELQEELGKMYTWVQIFENRGAVMGCSNPHPHCQVWSSSYLPNEAEVKDKKLKEYYLKHDKNMLLDYAERELKKQVRVIAQNEEWVCVVPFWAVWPYETMLIPLRHTLRFNDLTNKQRDDLVDIMKTLLIKYDNLFETSFPYSMGWHGAPNNSEDNSHWQLHALYYPPLLRSATIRKFMVGYEMLANQQRDLTAEQAAQRLKDLPNIHYSCKKN</sequence>
<keyword evidence="7 12" id="KW-0479">Metal-binding</keyword>
<evidence type="ECO:0000256" key="2">
    <source>
        <dbReference type="ARBA" id="ARBA00001947"/>
    </source>
</evidence>
<dbReference type="GO" id="GO:0008108">
    <property type="term" value="F:UDP-glucose:hexose-1-phosphate uridylyltransferase activity"/>
    <property type="evidence" value="ECO:0007669"/>
    <property type="project" value="UniProtKB-EC"/>
</dbReference>
<dbReference type="Pfam" id="PF02744">
    <property type="entry name" value="GalP_UDP_tr_C"/>
    <property type="match status" value="1"/>
</dbReference>
<dbReference type="CDD" id="cd00608">
    <property type="entry name" value="GalT"/>
    <property type="match status" value="1"/>
</dbReference>
<evidence type="ECO:0000256" key="10">
    <source>
        <dbReference type="ARBA" id="ARBA00023277"/>
    </source>
</evidence>
<dbReference type="InterPro" id="IPR019779">
    <property type="entry name" value="GalP_UDPtransf1_His-AS"/>
</dbReference>
<dbReference type="FunFam" id="3.30.428.10:FF:000002">
    <property type="entry name" value="Galactose-1-phosphate uridylyltransferase"/>
    <property type="match status" value="1"/>
</dbReference>
<dbReference type="FunFam" id="3.30.428.10:FF:000001">
    <property type="entry name" value="Galactose-1-phosphate uridylyltransferase"/>
    <property type="match status" value="1"/>
</dbReference>
<evidence type="ECO:0000256" key="4">
    <source>
        <dbReference type="ARBA" id="ARBA00010951"/>
    </source>
</evidence>
<evidence type="ECO:0000256" key="5">
    <source>
        <dbReference type="ARBA" id="ARBA00022679"/>
    </source>
</evidence>
<dbReference type="PANTHER" id="PTHR11943">
    <property type="entry name" value="GALACTOSE-1-PHOSPHATE URIDYLYLTRANSFERASE"/>
    <property type="match status" value="1"/>
</dbReference>
<evidence type="ECO:0000259" key="13">
    <source>
        <dbReference type="Pfam" id="PF01087"/>
    </source>
</evidence>
<evidence type="ECO:0000256" key="8">
    <source>
        <dbReference type="ARBA" id="ARBA00022833"/>
    </source>
</evidence>
<keyword evidence="9 12" id="KW-0299">Galactose metabolism</keyword>
<dbReference type="AlphaFoldDB" id="A0A7J7J1G8"/>
<comment type="similarity">
    <text evidence="4 12">Belongs to the galactose-1-phosphate uridylyltransferase type 1 family.</text>
</comment>
<evidence type="ECO:0000259" key="14">
    <source>
        <dbReference type="Pfam" id="PF02744"/>
    </source>
</evidence>
<dbReference type="EC" id="2.7.7.12" evidence="12"/>
<dbReference type="EMBL" id="VXIV02003216">
    <property type="protein sequence ID" value="KAF6019677.1"/>
    <property type="molecule type" value="Genomic_DNA"/>
</dbReference>
<dbReference type="UniPathway" id="UPA00214"/>
<dbReference type="PROSITE" id="PS00117">
    <property type="entry name" value="GAL_P_UDP_TRANSF_I"/>
    <property type="match status" value="1"/>
</dbReference>
<proteinExistence type="inferred from homology"/>
<keyword evidence="6 12" id="KW-0548">Nucleotidyltransferase</keyword>
<comment type="catalytic activity">
    <reaction evidence="1 12">
        <text>alpha-D-galactose 1-phosphate + UDP-alpha-D-glucose = alpha-D-glucose 1-phosphate + UDP-alpha-D-galactose</text>
        <dbReference type="Rhea" id="RHEA:13989"/>
        <dbReference type="ChEBI" id="CHEBI:58336"/>
        <dbReference type="ChEBI" id="CHEBI:58601"/>
        <dbReference type="ChEBI" id="CHEBI:58885"/>
        <dbReference type="ChEBI" id="CHEBI:66914"/>
        <dbReference type="EC" id="2.7.7.12"/>
    </reaction>
</comment>
<evidence type="ECO:0000313" key="16">
    <source>
        <dbReference type="Proteomes" id="UP000593567"/>
    </source>
</evidence>
<dbReference type="InterPro" id="IPR005849">
    <property type="entry name" value="GalP_Utransf_N"/>
</dbReference>
<comment type="pathway">
    <text evidence="3 12">Carbohydrate metabolism; galactose metabolism.</text>
</comment>
<organism evidence="15 16">
    <name type="scientific">Bugula neritina</name>
    <name type="common">Brown bryozoan</name>
    <name type="synonym">Sertularia neritina</name>
    <dbReference type="NCBI Taxonomy" id="10212"/>
    <lineage>
        <taxon>Eukaryota</taxon>
        <taxon>Metazoa</taxon>
        <taxon>Spiralia</taxon>
        <taxon>Lophotrochozoa</taxon>
        <taxon>Bryozoa</taxon>
        <taxon>Gymnolaemata</taxon>
        <taxon>Cheilostomatida</taxon>
        <taxon>Flustrina</taxon>
        <taxon>Buguloidea</taxon>
        <taxon>Bugulidae</taxon>
        <taxon>Bugula</taxon>
    </lineage>
</organism>
<dbReference type="Proteomes" id="UP000593567">
    <property type="component" value="Unassembled WGS sequence"/>
</dbReference>
<keyword evidence="10 12" id="KW-0119">Carbohydrate metabolism</keyword>
<protein>
    <recommendedName>
        <fullName evidence="12">Galactose-1-phosphate uridylyltransferase</fullName>
        <ecNumber evidence="12">2.7.7.12</ecNumber>
    </recommendedName>
</protein>
<evidence type="ECO:0000256" key="11">
    <source>
        <dbReference type="PIRSR" id="PIRSR000808-1"/>
    </source>
</evidence>
<dbReference type="InterPro" id="IPR036265">
    <property type="entry name" value="HIT-like_sf"/>
</dbReference>
<dbReference type="OrthoDB" id="418412at2759"/>
<evidence type="ECO:0000256" key="6">
    <source>
        <dbReference type="ARBA" id="ARBA00022695"/>
    </source>
</evidence>
<dbReference type="NCBIfam" id="TIGR00209">
    <property type="entry name" value="galT_1"/>
    <property type="match status" value="1"/>
</dbReference>
<accession>A0A7J7J1G8</accession>
<dbReference type="InterPro" id="IPR005850">
    <property type="entry name" value="GalP_Utransf_C"/>
</dbReference>
<dbReference type="PANTHER" id="PTHR11943:SF1">
    <property type="entry name" value="GALACTOSE-1-PHOSPHATE URIDYLYLTRANSFERASE"/>
    <property type="match status" value="1"/>
</dbReference>
<feature type="domain" description="Galactose-1-phosphate uridyl transferase N-terminal" evidence="13">
    <location>
        <begin position="4"/>
        <end position="178"/>
    </location>
</feature>
<keyword evidence="8" id="KW-0862">Zinc</keyword>
<dbReference type="InterPro" id="IPR001937">
    <property type="entry name" value="GalP_UDPtransf1"/>
</dbReference>
<gene>
    <name evidence="15" type="ORF">EB796_022040</name>
</gene>
<keyword evidence="5 12" id="KW-0808">Transferase</keyword>
<evidence type="ECO:0000256" key="9">
    <source>
        <dbReference type="ARBA" id="ARBA00023144"/>
    </source>
</evidence>
<comment type="caution">
    <text evidence="15">The sequence shown here is derived from an EMBL/GenBank/DDBJ whole genome shotgun (WGS) entry which is preliminary data.</text>
</comment>
<evidence type="ECO:0000256" key="7">
    <source>
        <dbReference type="ARBA" id="ARBA00022723"/>
    </source>
</evidence>
<dbReference type="NCBIfam" id="NF008724">
    <property type="entry name" value="PRK11720.1"/>
    <property type="match status" value="1"/>
</dbReference>
<dbReference type="Pfam" id="PF01087">
    <property type="entry name" value="GalP_UDP_transf"/>
    <property type="match status" value="1"/>
</dbReference>